<accession>A0A6L9MY29</accession>
<dbReference type="Proteomes" id="UP000478837">
    <property type="component" value="Unassembled WGS sequence"/>
</dbReference>
<dbReference type="RefSeq" id="WP_163112319.1">
    <property type="nucleotide sequence ID" value="NZ_JAAAWP010000008.1"/>
</dbReference>
<reference evidence="4 5" key="1">
    <citation type="submission" date="2020-01" db="EMBL/GenBank/DDBJ databases">
        <title>Genomes of bacteria type strains.</title>
        <authorList>
            <person name="Chen J."/>
            <person name="Zhu S."/>
            <person name="Yang J."/>
        </authorList>
    </citation>
    <scope>NUCLEOTIDE SEQUENCE [LARGE SCALE GENOMIC DNA]</scope>
    <source>
        <strain evidence="4 5">LMG 22958</strain>
    </source>
</reference>
<dbReference type="InterPro" id="IPR029058">
    <property type="entry name" value="AB_hydrolase_fold"/>
</dbReference>
<dbReference type="InterPro" id="IPR023302">
    <property type="entry name" value="Pept_S9A_N"/>
</dbReference>
<keyword evidence="1" id="KW-0378">Hydrolase</keyword>
<evidence type="ECO:0000313" key="4">
    <source>
        <dbReference type="EMBL" id="NDW22560.1"/>
    </source>
</evidence>
<dbReference type="PANTHER" id="PTHR42776">
    <property type="entry name" value="SERINE PEPTIDASE S9 FAMILY MEMBER"/>
    <property type="match status" value="1"/>
</dbReference>
<evidence type="ECO:0000256" key="1">
    <source>
        <dbReference type="ARBA" id="ARBA00022801"/>
    </source>
</evidence>
<dbReference type="EMBL" id="JAAAWP010000008">
    <property type="protein sequence ID" value="NDW22560.1"/>
    <property type="molecule type" value="Genomic_DNA"/>
</dbReference>
<gene>
    <name evidence="4" type="ORF">GTW09_13590</name>
</gene>
<evidence type="ECO:0000313" key="5">
    <source>
        <dbReference type="Proteomes" id="UP000478837"/>
    </source>
</evidence>
<organism evidence="4 5">
    <name type="scientific">Alteromonas hispanica</name>
    <dbReference type="NCBI Taxonomy" id="315421"/>
    <lineage>
        <taxon>Bacteria</taxon>
        <taxon>Pseudomonadati</taxon>
        <taxon>Pseudomonadota</taxon>
        <taxon>Gammaproteobacteria</taxon>
        <taxon>Alteromonadales</taxon>
        <taxon>Alteromonadaceae</taxon>
        <taxon>Alteromonas/Salinimonas group</taxon>
        <taxon>Alteromonas</taxon>
    </lineage>
</organism>
<keyword evidence="5" id="KW-1185">Reference proteome</keyword>
<dbReference type="SUPFAM" id="SSF82171">
    <property type="entry name" value="DPP6 N-terminal domain-like"/>
    <property type="match status" value="1"/>
</dbReference>
<dbReference type="Gene3D" id="3.40.50.1820">
    <property type="entry name" value="alpha/beta hydrolase"/>
    <property type="match status" value="1"/>
</dbReference>
<dbReference type="GO" id="GO:0004252">
    <property type="term" value="F:serine-type endopeptidase activity"/>
    <property type="evidence" value="ECO:0007669"/>
    <property type="project" value="InterPro"/>
</dbReference>
<dbReference type="Gene3D" id="2.120.10.30">
    <property type="entry name" value="TolB, C-terminal domain"/>
    <property type="match status" value="2"/>
</dbReference>
<feature type="domain" description="Peptidase S9A N-terminal" evidence="3">
    <location>
        <begin position="147"/>
        <end position="411"/>
    </location>
</feature>
<name>A0A6L9MY29_9ALTE</name>
<dbReference type="Pfam" id="PF02897">
    <property type="entry name" value="Peptidase_S9_N"/>
    <property type="match status" value="1"/>
</dbReference>
<sequence length="687" mass="75666">MSIKSIFVTSLSTPSTPIPSTPISSISRHSIFSPLNVAKATLMTTAALLISLASFDVWSQAGGMQGYDKNIKAIEPSSVSYSVGLAGDMAPTISRLILAESQGVRNSKLSPKGKYVAYISGLTGKLQLWVQPADGGQARQLTFGSGVRNYAWAPSGTHILYSADNNGNEQESYYLLNVEAFTEKEVLPAVEGGFRVFGGFVDETTILFTSTERNKLDFDLYLTNLKTGETTMIYEGRMGLYISSVSPDGKWAVMKESVGEDSDILYLFDLQNRSLKTISAPKRRANHTRAGIAWTKDSSGFYFATNAQQEYINLAFYDIDKGIKKLDQVPHDVEQIRLCQDDRYLAYTLNIEGFSQLQVKEVESGTMLKAGGLPEGILRIDCGVGATQLLVESKSSDDPGSLYLWDFSDTAEVLFEAGLAGVPKNSIVKPKSILIEARDGVTLQGLLYLPESKQETPPPALFRVHGGPTSQSRPYFDAMTQYLVNHGIAVFKPNVRGSTGFGHTYVTLDDREKRLDSVRDLVDMHEYLSEKEIIDGKNVAVAGGSYGGYAVNAVLANYPGYFAAGVSLFGVADWVTALEVASPMLKASDIIEYGDIKDPKWLAFYQQYSPIRQAKNINVPVLYSHGVMDPRIDIAETEIMVKTLRNNGIEAPFIRIPDEGHGWNKRENRMFYALEEVKFLRKVLNAQ</sequence>
<evidence type="ECO:0000259" key="3">
    <source>
        <dbReference type="Pfam" id="PF02897"/>
    </source>
</evidence>
<dbReference type="InterPro" id="IPR011042">
    <property type="entry name" value="6-blade_b-propeller_TolB-like"/>
</dbReference>
<dbReference type="PANTHER" id="PTHR42776:SF27">
    <property type="entry name" value="DIPEPTIDYL PEPTIDASE FAMILY MEMBER 6"/>
    <property type="match status" value="1"/>
</dbReference>
<comment type="caution">
    <text evidence="4">The sequence shown here is derived from an EMBL/GenBank/DDBJ whole genome shotgun (WGS) entry which is preliminary data.</text>
</comment>
<proteinExistence type="predicted"/>
<evidence type="ECO:0000259" key="2">
    <source>
        <dbReference type="Pfam" id="PF00326"/>
    </source>
</evidence>
<dbReference type="SUPFAM" id="SSF53474">
    <property type="entry name" value="alpha/beta-Hydrolases"/>
    <property type="match status" value="1"/>
</dbReference>
<dbReference type="Pfam" id="PF00326">
    <property type="entry name" value="Peptidase_S9"/>
    <property type="match status" value="1"/>
</dbReference>
<feature type="domain" description="Peptidase S9 prolyl oligopeptidase catalytic" evidence="2">
    <location>
        <begin position="475"/>
        <end position="686"/>
    </location>
</feature>
<dbReference type="InterPro" id="IPR001375">
    <property type="entry name" value="Peptidase_S9_cat"/>
</dbReference>
<dbReference type="GO" id="GO:0006508">
    <property type="term" value="P:proteolysis"/>
    <property type="evidence" value="ECO:0007669"/>
    <property type="project" value="InterPro"/>
</dbReference>
<dbReference type="AlphaFoldDB" id="A0A6L9MY29"/>
<protein>
    <submittedName>
        <fullName evidence="4">Prolyl oligopeptidase family serine peptidase</fullName>
    </submittedName>
</protein>